<keyword evidence="7" id="KW-1185">Reference proteome</keyword>
<organism evidence="6 7">
    <name type="scientific">Allokutzneria multivorans</name>
    <dbReference type="NCBI Taxonomy" id="1142134"/>
    <lineage>
        <taxon>Bacteria</taxon>
        <taxon>Bacillati</taxon>
        <taxon>Actinomycetota</taxon>
        <taxon>Actinomycetes</taxon>
        <taxon>Pseudonocardiales</taxon>
        <taxon>Pseudonocardiaceae</taxon>
        <taxon>Allokutzneria</taxon>
    </lineage>
</organism>
<dbReference type="Gene3D" id="2.60.40.10">
    <property type="entry name" value="Immunoglobulins"/>
    <property type="match status" value="2"/>
</dbReference>
<dbReference type="InterPro" id="IPR013783">
    <property type="entry name" value="Ig-like_fold"/>
</dbReference>
<feature type="region of interest" description="Disordered" evidence="4">
    <location>
        <begin position="200"/>
        <end position="233"/>
    </location>
</feature>
<evidence type="ECO:0000259" key="5">
    <source>
        <dbReference type="Pfam" id="PF17210"/>
    </source>
</evidence>
<proteinExistence type="predicted"/>
<feature type="domain" description="SD-repeat containing protein B" evidence="5">
    <location>
        <begin position="41"/>
        <end position="114"/>
    </location>
</feature>
<dbReference type="InterPro" id="IPR051417">
    <property type="entry name" value="SDr/BOS_complex"/>
</dbReference>
<evidence type="ECO:0000313" key="6">
    <source>
        <dbReference type="EMBL" id="GAA3999143.1"/>
    </source>
</evidence>
<name>A0ABP7RLC1_9PSEU</name>
<dbReference type="SUPFAM" id="SSF117074">
    <property type="entry name" value="Hypothetical protein PA1324"/>
    <property type="match status" value="2"/>
</dbReference>
<accession>A0ABP7RLC1</accession>
<dbReference type="InterPro" id="IPR033764">
    <property type="entry name" value="Sdr_B"/>
</dbReference>
<gene>
    <name evidence="6" type="ORF">GCM10022247_19250</name>
</gene>
<comment type="caution">
    <text evidence="6">The sequence shown here is derived from an EMBL/GenBank/DDBJ whole genome shotgun (WGS) entry which is preliminary data.</text>
</comment>
<evidence type="ECO:0000256" key="4">
    <source>
        <dbReference type="SAM" id="MobiDB-lite"/>
    </source>
</evidence>
<dbReference type="PANTHER" id="PTHR23303">
    <property type="entry name" value="CARBOXYPEPTIDASE REGULATORY REGION-CONTAINING"/>
    <property type="match status" value="1"/>
</dbReference>
<feature type="domain" description="SD-repeat containing protein B" evidence="5">
    <location>
        <begin position="138"/>
        <end position="254"/>
    </location>
</feature>
<dbReference type="EMBL" id="BAABAL010000005">
    <property type="protein sequence ID" value="GAA3999143.1"/>
    <property type="molecule type" value="Genomic_DNA"/>
</dbReference>
<dbReference type="PANTHER" id="PTHR23303:SF14">
    <property type="entry name" value="BOS COMPLEX SUBUNIT NOMO1-RELATED"/>
    <property type="match status" value="1"/>
</dbReference>
<feature type="compositionally biased region" description="Polar residues" evidence="4">
    <location>
        <begin position="200"/>
        <end position="214"/>
    </location>
</feature>
<evidence type="ECO:0000313" key="7">
    <source>
        <dbReference type="Proteomes" id="UP001501747"/>
    </source>
</evidence>
<feature type="compositionally biased region" description="Polar residues" evidence="4">
    <location>
        <begin position="222"/>
        <end position="233"/>
    </location>
</feature>
<dbReference type="Pfam" id="PF17210">
    <property type="entry name" value="SdrD_B"/>
    <property type="match status" value="2"/>
</dbReference>
<evidence type="ECO:0000256" key="1">
    <source>
        <dbReference type="ARBA" id="ARBA00004613"/>
    </source>
</evidence>
<keyword evidence="2" id="KW-0964">Secreted</keyword>
<comment type="subcellular location">
    <subcellularLocation>
        <location evidence="1">Secreted</location>
    </subcellularLocation>
</comment>
<evidence type="ECO:0000256" key="3">
    <source>
        <dbReference type="ARBA" id="ARBA00022729"/>
    </source>
</evidence>
<evidence type="ECO:0000256" key="2">
    <source>
        <dbReference type="ARBA" id="ARBA00022525"/>
    </source>
</evidence>
<dbReference type="RefSeq" id="WP_344872810.1">
    <property type="nucleotide sequence ID" value="NZ_BAABAL010000005.1"/>
</dbReference>
<dbReference type="Proteomes" id="UP001501747">
    <property type="component" value="Unassembled WGS sequence"/>
</dbReference>
<sequence>MSRGISRSAYTVLGAGISAAVLMSFVPSAGAISSTLGAIDGSVFFDRNGNGLIDRSTTGGEAGADKAEVRLYNANGDVVADAVADASGKFRFTDLRPGTYKLDGSQTGFVSTTDAERKVEVRSSQTEFVRFGIRGGSISGLAWVDENGDGIRQETEKALTASRGFILSGATDHYGRFAQRTAKVDEKGEYSFEDLPSGRYTVQTTAPEGSTVSKSEAGPDATTDSDFTGKTATVKSEKIQLAPGAGMVSLDAGFTRAATTN</sequence>
<reference evidence="7" key="1">
    <citation type="journal article" date="2019" name="Int. J. Syst. Evol. Microbiol.">
        <title>The Global Catalogue of Microorganisms (GCM) 10K type strain sequencing project: providing services to taxonomists for standard genome sequencing and annotation.</title>
        <authorList>
            <consortium name="The Broad Institute Genomics Platform"/>
            <consortium name="The Broad Institute Genome Sequencing Center for Infectious Disease"/>
            <person name="Wu L."/>
            <person name="Ma J."/>
        </authorList>
    </citation>
    <scope>NUCLEOTIDE SEQUENCE [LARGE SCALE GENOMIC DNA]</scope>
    <source>
        <strain evidence="7">JCM 17342</strain>
    </source>
</reference>
<protein>
    <recommendedName>
        <fullName evidence="5">SD-repeat containing protein B domain-containing protein</fullName>
    </recommendedName>
</protein>
<keyword evidence="3" id="KW-0732">Signal</keyword>